<dbReference type="Proteomes" id="UP000219612">
    <property type="component" value="Unassembled WGS sequence"/>
</dbReference>
<evidence type="ECO:0000313" key="2">
    <source>
        <dbReference type="EMBL" id="SNY29076.1"/>
    </source>
</evidence>
<protein>
    <recommendedName>
        <fullName evidence="4">Phage-related protein</fullName>
    </recommendedName>
</protein>
<feature type="transmembrane region" description="Helical" evidence="1">
    <location>
        <begin position="52"/>
        <end position="74"/>
    </location>
</feature>
<evidence type="ECO:0000256" key="1">
    <source>
        <dbReference type="SAM" id="Phobius"/>
    </source>
</evidence>
<keyword evidence="3" id="KW-1185">Reference proteome</keyword>
<keyword evidence="1" id="KW-0472">Membrane</keyword>
<feature type="transmembrane region" description="Helical" evidence="1">
    <location>
        <begin position="348"/>
        <end position="370"/>
    </location>
</feature>
<dbReference type="EMBL" id="OBDY01000003">
    <property type="protein sequence ID" value="SNY29076.1"/>
    <property type="molecule type" value="Genomic_DNA"/>
</dbReference>
<accession>A0A285H2U5</accession>
<feature type="transmembrane region" description="Helical" evidence="1">
    <location>
        <begin position="459"/>
        <end position="478"/>
    </location>
</feature>
<feature type="transmembrane region" description="Helical" evidence="1">
    <location>
        <begin position="320"/>
        <end position="342"/>
    </location>
</feature>
<dbReference type="RefSeq" id="WP_097319409.1">
    <property type="nucleotide sequence ID" value="NZ_OBDY01000003.1"/>
</dbReference>
<gene>
    <name evidence="2" type="ORF">SAMN05421748_103187</name>
</gene>
<reference evidence="2 3" key="1">
    <citation type="submission" date="2017-09" db="EMBL/GenBank/DDBJ databases">
        <authorList>
            <person name="Ehlers B."/>
            <person name="Leendertz F.H."/>
        </authorList>
    </citation>
    <scope>NUCLEOTIDE SEQUENCE [LARGE SCALE GENOMIC DNA]</scope>
    <source>
        <strain evidence="2 3">CGMCC 4.6857</strain>
    </source>
</reference>
<keyword evidence="1" id="KW-1133">Transmembrane helix</keyword>
<feature type="transmembrane region" description="Helical" evidence="1">
    <location>
        <begin position="382"/>
        <end position="404"/>
    </location>
</feature>
<proteinExistence type="predicted"/>
<evidence type="ECO:0008006" key="4">
    <source>
        <dbReference type="Google" id="ProtNLM"/>
    </source>
</evidence>
<organism evidence="2 3">
    <name type="scientific">Paractinoplanes atraurantiacus</name>
    <dbReference type="NCBI Taxonomy" id="1036182"/>
    <lineage>
        <taxon>Bacteria</taxon>
        <taxon>Bacillati</taxon>
        <taxon>Actinomycetota</taxon>
        <taxon>Actinomycetes</taxon>
        <taxon>Micromonosporales</taxon>
        <taxon>Micromonosporaceae</taxon>
        <taxon>Paractinoplanes</taxon>
    </lineage>
</organism>
<name>A0A285H2U5_9ACTN</name>
<dbReference type="AlphaFoldDB" id="A0A285H2U5"/>
<sequence length="695" mass="73150">MSDTSVVFNVLARDRASRVFRQIHRSAAESGTGIAQVFGPALMPVLAGATSAVAGLAGALMGAGAAGAVFGGVFKSAFSEMKEASDKSQDLRDKITLLNEQIRVANATGIGDAGKLEAQKIKKVNELMARYNLLPPTVRGATMAYDRMKDAWQGFVDKNKPAVYSVMTKGFNLITRNVGLLQPLFNVGADAAKRLVRALQDASDGGGLKRFIGWLTGNAGMALNNLGGIIKNLGVTLYNVFKGFAPTGQGILSWLNEVTAKWAAWSAQTEGGGLQAFVAYATAQGPQLVTILGDIASTGGHIAQAVAPLAPISLAIAKGLAAVIAALPPGVLTALVAGWVAYSAAVKAYRAYVVVAGVATKAWAVAQWALKAALVAANFARAAAQVALYVIKVTAVSVATKAWAAAQWIANGAMVAANFARATAQIAAYLVKMAAIQTATKIWAAVQWVLNLAMWANPITWIIAGIVALIAVIVLIATKTDWFQRAWKVAWNLIKTAAIIAWNGIKAAASAVWNFLKMIAGFYIKVYVGAWNVVRNAAGAAWNWIKGKISDFHKGVVIIAGKLSSKLGSMWDGMKNGFKSAINWVISKWNSISFKIPSFSVFGKSFGGGTIGVPNIPYLDVGGHVQRSGMAVIHKGETVTPAAKVTKYERGRGGGGGVLTIDLRGADTEFGRFFLKFLRDHPSAAATARVTMQKA</sequence>
<evidence type="ECO:0000313" key="3">
    <source>
        <dbReference type="Proteomes" id="UP000219612"/>
    </source>
</evidence>
<keyword evidence="1" id="KW-0812">Transmembrane</keyword>